<dbReference type="Gene3D" id="1.10.630.10">
    <property type="entry name" value="Cytochrome P450"/>
    <property type="match status" value="1"/>
</dbReference>
<dbReference type="PANTHER" id="PTHR46300">
    <property type="entry name" value="P450, PUTATIVE (EUROFUNG)-RELATED-RELATED"/>
    <property type="match status" value="1"/>
</dbReference>
<evidence type="ECO:0000256" key="10">
    <source>
        <dbReference type="RuleBase" id="RU000461"/>
    </source>
</evidence>
<feature type="binding site" description="axial binding residue" evidence="9">
    <location>
        <position position="446"/>
    </location>
    <ligand>
        <name>heme</name>
        <dbReference type="ChEBI" id="CHEBI:30413"/>
    </ligand>
    <ligandPart>
        <name>Fe</name>
        <dbReference type="ChEBI" id="CHEBI:18248"/>
    </ligandPart>
</feature>
<dbReference type="InterPro" id="IPR001128">
    <property type="entry name" value="Cyt_P450"/>
</dbReference>
<dbReference type="PRINTS" id="PR00463">
    <property type="entry name" value="EP450I"/>
</dbReference>
<evidence type="ECO:0000256" key="6">
    <source>
        <dbReference type="ARBA" id="ARBA00023002"/>
    </source>
</evidence>
<keyword evidence="13" id="KW-1185">Reference proteome</keyword>
<dbReference type="InterPro" id="IPR050364">
    <property type="entry name" value="Cytochrome_P450_fung"/>
</dbReference>
<dbReference type="PROSITE" id="PS00086">
    <property type="entry name" value="CYTOCHROME_P450"/>
    <property type="match status" value="1"/>
</dbReference>
<evidence type="ECO:0000256" key="4">
    <source>
        <dbReference type="ARBA" id="ARBA00022617"/>
    </source>
</evidence>
<keyword evidence="7 9" id="KW-0408">Iron</keyword>
<dbReference type="OrthoDB" id="1055148at2759"/>
<dbReference type="Proteomes" id="UP000076532">
    <property type="component" value="Unassembled WGS sequence"/>
</dbReference>
<comment type="cofactor">
    <cofactor evidence="1 9">
        <name>heme</name>
        <dbReference type="ChEBI" id="CHEBI:30413"/>
    </cofactor>
</comment>
<keyword evidence="11" id="KW-1133">Transmembrane helix</keyword>
<dbReference type="InterPro" id="IPR036396">
    <property type="entry name" value="Cyt_P450_sf"/>
</dbReference>
<reference evidence="12 13" key="1">
    <citation type="journal article" date="2016" name="Mol. Biol. Evol.">
        <title>Comparative Genomics of Early-Diverging Mushroom-Forming Fungi Provides Insights into the Origins of Lignocellulose Decay Capabilities.</title>
        <authorList>
            <person name="Nagy L.G."/>
            <person name="Riley R."/>
            <person name="Tritt A."/>
            <person name="Adam C."/>
            <person name="Daum C."/>
            <person name="Floudas D."/>
            <person name="Sun H."/>
            <person name="Yadav J.S."/>
            <person name="Pangilinan J."/>
            <person name="Larsson K.H."/>
            <person name="Matsuura K."/>
            <person name="Barry K."/>
            <person name="Labutti K."/>
            <person name="Kuo R."/>
            <person name="Ohm R.A."/>
            <person name="Bhattacharya S.S."/>
            <person name="Shirouzu T."/>
            <person name="Yoshinaga Y."/>
            <person name="Martin F.M."/>
            <person name="Grigoriev I.V."/>
            <person name="Hibbett D.S."/>
        </authorList>
    </citation>
    <scope>NUCLEOTIDE SEQUENCE [LARGE SCALE GENOMIC DNA]</scope>
    <source>
        <strain evidence="12 13">CBS 109695</strain>
    </source>
</reference>
<protein>
    <submittedName>
        <fullName evidence="12">Cytochrome P450</fullName>
    </submittedName>
</protein>
<dbReference type="CDD" id="cd11065">
    <property type="entry name" value="CYP64-like"/>
    <property type="match status" value="1"/>
</dbReference>
<dbReference type="STRING" id="436010.A0A166K5P6"/>
<gene>
    <name evidence="12" type="ORF">FIBSPDRAFT_825567</name>
</gene>
<accession>A0A166K5P6</accession>
<dbReference type="EMBL" id="KV417546">
    <property type="protein sequence ID" value="KZP21555.1"/>
    <property type="molecule type" value="Genomic_DNA"/>
</dbReference>
<keyword evidence="11" id="KW-0472">Membrane</keyword>
<dbReference type="GO" id="GO:0016705">
    <property type="term" value="F:oxidoreductase activity, acting on paired donors, with incorporation or reduction of molecular oxygen"/>
    <property type="evidence" value="ECO:0007669"/>
    <property type="project" value="InterPro"/>
</dbReference>
<evidence type="ECO:0000256" key="9">
    <source>
        <dbReference type="PIRSR" id="PIRSR602401-1"/>
    </source>
</evidence>
<sequence>MPPSIAWSTLSALIPLLIAIYAVYSLVSGKLRCSRLPPGPSGWPLIGNMFDVPRGPTIWIEYREMCKKYKSDIVYLNVLGKPMVVLNTLEAATELLERRSAIYSDRPRFVMLRELMGGDTFSSQPYGSYWRSHRRLFHSEFEASGKGTIWHHPYQIRNVNETLRRLLESPERWPTHLRQQAAAMVLEVAYGFRALPENDPYIRLAEGNMAYVIVAGTGKYLVEIMPWLKYVPAWFPGASFQTVAKEARKVMSDAIEVPFEAVQKALANNTANPSYTSRCLENVDPNKDIAFQHLVIKNTAGTMLGAGTETTLGTFHSFIMAMVLYPDVQAKAQRELDAVLGPNQLPSFADQDSLPYLTALVKELLRWEPLLPFAVPHRSTKDDVYNGYLIPAGTIIYPNSWAILNDENVYPDPETFNPDRFLTEDGKPDPSVRDTNVAFGYGRRICPGRFMVLESVWLTAASILACYKIESPVDEHGNEVKPARDYYTNIVRQPVPFSCRFTPRSKETEKIIGDLFISSE</sequence>
<evidence type="ECO:0000256" key="8">
    <source>
        <dbReference type="ARBA" id="ARBA00023033"/>
    </source>
</evidence>
<keyword evidence="4 9" id="KW-0349">Heme</keyword>
<comment type="pathway">
    <text evidence="2">Secondary metabolite biosynthesis.</text>
</comment>
<dbReference type="GO" id="GO:0004497">
    <property type="term" value="F:monooxygenase activity"/>
    <property type="evidence" value="ECO:0007669"/>
    <property type="project" value="UniProtKB-KW"/>
</dbReference>
<evidence type="ECO:0000256" key="11">
    <source>
        <dbReference type="SAM" id="Phobius"/>
    </source>
</evidence>
<dbReference type="AlphaFoldDB" id="A0A166K5P6"/>
<dbReference type="SUPFAM" id="SSF48264">
    <property type="entry name" value="Cytochrome P450"/>
    <property type="match status" value="1"/>
</dbReference>
<keyword evidence="6 10" id="KW-0560">Oxidoreductase</keyword>
<evidence type="ECO:0000256" key="2">
    <source>
        <dbReference type="ARBA" id="ARBA00005179"/>
    </source>
</evidence>
<feature type="transmembrane region" description="Helical" evidence="11">
    <location>
        <begin position="6"/>
        <end position="27"/>
    </location>
</feature>
<evidence type="ECO:0000256" key="3">
    <source>
        <dbReference type="ARBA" id="ARBA00010617"/>
    </source>
</evidence>
<dbReference type="GO" id="GO:0020037">
    <property type="term" value="F:heme binding"/>
    <property type="evidence" value="ECO:0007669"/>
    <property type="project" value="InterPro"/>
</dbReference>
<keyword evidence="8 10" id="KW-0503">Monooxygenase</keyword>
<dbReference type="InterPro" id="IPR002401">
    <property type="entry name" value="Cyt_P450_E_grp-I"/>
</dbReference>
<organism evidence="12 13">
    <name type="scientific">Athelia psychrophila</name>
    <dbReference type="NCBI Taxonomy" id="1759441"/>
    <lineage>
        <taxon>Eukaryota</taxon>
        <taxon>Fungi</taxon>
        <taxon>Dikarya</taxon>
        <taxon>Basidiomycota</taxon>
        <taxon>Agaricomycotina</taxon>
        <taxon>Agaricomycetes</taxon>
        <taxon>Agaricomycetidae</taxon>
        <taxon>Atheliales</taxon>
        <taxon>Atheliaceae</taxon>
        <taxon>Athelia</taxon>
    </lineage>
</organism>
<evidence type="ECO:0000256" key="5">
    <source>
        <dbReference type="ARBA" id="ARBA00022723"/>
    </source>
</evidence>
<evidence type="ECO:0000256" key="7">
    <source>
        <dbReference type="ARBA" id="ARBA00023004"/>
    </source>
</evidence>
<keyword evidence="5 9" id="KW-0479">Metal-binding</keyword>
<evidence type="ECO:0000313" key="13">
    <source>
        <dbReference type="Proteomes" id="UP000076532"/>
    </source>
</evidence>
<evidence type="ECO:0000256" key="1">
    <source>
        <dbReference type="ARBA" id="ARBA00001971"/>
    </source>
</evidence>
<evidence type="ECO:0000313" key="12">
    <source>
        <dbReference type="EMBL" id="KZP21555.1"/>
    </source>
</evidence>
<keyword evidence="11" id="KW-0812">Transmembrane</keyword>
<dbReference type="Pfam" id="PF00067">
    <property type="entry name" value="p450"/>
    <property type="match status" value="1"/>
</dbReference>
<dbReference type="PANTHER" id="PTHR46300:SF7">
    <property type="entry name" value="P450, PUTATIVE (EUROFUNG)-RELATED"/>
    <property type="match status" value="1"/>
</dbReference>
<proteinExistence type="inferred from homology"/>
<dbReference type="GO" id="GO:0005506">
    <property type="term" value="F:iron ion binding"/>
    <property type="evidence" value="ECO:0007669"/>
    <property type="project" value="InterPro"/>
</dbReference>
<comment type="similarity">
    <text evidence="3 10">Belongs to the cytochrome P450 family.</text>
</comment>
<dbReference type="InterPro" id="IPR017972">
    <property type="entry name" value="Cyt_P450_CS"/>
</dbReference>
<name>A0A166K5P6_9AGAM</name>